<organism evidence="2 3">
    <name type="scientific">Maribacter vaceletii</name>
    <dbReference type="NCBI Taxonomy" id="1206816"/>
    <lineage>
        <taxon>Bacteria</taxon>
        <taxon>Pseudomonadati</taxon>
        <taxon>Bacteroidota</taxon>
        <taxon>Flavobacteriia</taxon>
        <taxon>Flavobacteriales</taxon>
        <taxon>Flavobacteriaceae</taxon>
        <taxon>Maribacter</taxon>
    </lineage>
</organism>
<feature type="compositionally biased region" description="Basic and acidic residues" evidence="1">
    <location>
        <begin position="301"/>
        <end position="310"/>
    </location>
</feature>
<name>A0A495EEP6_9FLAO</name>
<evidence type="ECO:0000313" key="3">
    <source>
        <dbReference type="Proteomes" id="UP000269412"/>
    </source>
</evidence>
<dbReference type="Pfam" id="PF08894">
    <property type="entry name" value="DUF1838"/>
    <property type="match status" value="1"/>
</dbReference>
<gene>
    <name evidence="2" type="ORF">CLV91_1318</name>
</gene>
<dbReference type="OrthoDB" id="8696437at2"/>
<dbReference type="Proteomes" id="UP000269412">
    <property type="component" value="Unassembled WGS sequence"/>
</dbReference>
<dbReference type="PROSITE" id="PS51318">
    <property type="entry name" value="TAT"/>
    <property type="match status" value="1"/>
</dbReference>
<proteinExistence type="predicted"/>
<dbReference type="InterPro" id="IPR014990">
    <property type="entry name" value="DUF1838"/>
</dbReference>
<comment type="caution">
    <text evidence="2">The sequence shown here is derived from an EMBL/GenBank/DDBJ whole genome shotgun (WGS) entry which is preliminary data.</text>
</comment>
<dbReference type="RefSeq" id="WP_121065144.1">
    <property type="nucleotide sequence ID" value="NZ_RBIQ01000007.1"/>
</dbReference>
<sequence>MKKDRKNISRRSFLNTSTALSFAAIPGIGLATPFIPEIKTKESATLSSSKGEIFKSHIRLMGSLKPATIYNWFSGHLWGILPGEAPKPLTTLQGLAKSNWKKEGNNYTKESFDLGFFGDLETGKVLDTWKNPYTNEIIEPFHFMYGGGSNTTYTPDGILSGETIKPYKENWVQSGEQIWLDEYGSASFKNPLQPEEWPISSAGEQMHFGSSTTYVTDAKQLFNPNIDSCEQTFFWTAINSWEPWLHMGQKPGFVMWRATGKKIVDISEIPDSMHDYVSKVQPNYFDNEQPWKGRRSTYTSYKEERKNNEK</sequence>
<feature type="region of interest" description="Disordered" evidence="1">
    <location>
        <begin position="288"/>
        <end position="310"/>
    </location>
</feature>
<reference evidence="2 3" key="1">
    <citation type="submission" date="2018-10" db="EMBL/GenBank/DDBJ databases">
        <title>Genomic Encyclopedia of Archaeal and Bacterial Type Strains, Phase II (KMG-II): from individual species to whole genera.</title>
        <authorList>
            <person name="Goeker M."/>
        </authorList>
    </citation>
    <scope>NUCLEOTIDE SEQUENCE [LARGE SCALE GENOMIC DNA]</scope>
    <source>
        <strain evidence="2 3">DSM 25230</strain>
    </source>
</reference>
<evidence type="ECO:0000256" key="1">
    <source>
        <dbReference type="SAM" id="MobiDB-lite"/>
    </source>
</evidence>
<dbReference type="AlphaFoldDB" id="A0A495EEP6"/>
<accession>A0A495EEP6</accession>
<dbReference type="EMBL" id="RBIQ01000007">
    <property type="protein sequence ID" value="RKR15236.1"/>
    <property type="molecule type" value="Genomic_DNA"/>
</dbReference>
<evidence type="ECO:0000313" key="2">
    <source>
        <dbReference type="EMBL" id="RKR15236.1"/>
    </source>
</evidence>
<keyword evidence="3" id="KW-1185">Reference proteome</keyword>
<dbReference type="InterPro" id="IPR006311">
    <property type="entry name" value="TAT_signal"/>
</dbReference>
<protein>
    <submittedName>
        <fullName evidence="2">Uncharacterized protein DUF1838</fullName>
    </submittedName>
</protein>